<accession>A0A1I1L9D9</accession>
<dbReference type="PANTHER" id="PTHR37953:SF1">
    <property type="entry name" value="UPF0127 PROTEIN MJ1496"/>
    <property type="match status" value="1"/>
</dbReference>
<protein>
    <recommendedName>
        <fullName evidence="3">DUF192 domain-containing protein</fullName>
    </recommendedName>
</protein>
<dbReference type="Pfam" id="PF02643">
    <property type="entry name" value="DUF192"/>
    <property type="match status" value="1"/>
</dbReference>
<evidence type="ECO:0000313" key="2">
    <source>
        <dbReference type="Proteomes" id="UP000231644"/>
    </source>
</evidence>
<evidence type="ECO:0000313" key="1">
    <source>
        <dbReference type="EMBL" id="SFC69724.1"/>
    </source>
</evidence>
<dbReference type="Proteomes" id="UP000231644">
    <property type="component" value="Unassembled WGS sequence"/>
</dbReference>
<reference evidence="1 2" key="1">
    <citation type="submission" date="2016-10" db="EMBL/GenBank/DDBJ databases">
        <authorList>
            <person name="de Groot N.N."/>
        </authorList>
    </citation>
    <scope>NUCLEOTIDE SEQUENCE [LARGE SCALE GENOMIC DNA]</scope>
    <source>
        <strain evidence="1 2">DSM 29619</strain>
    </source>
</reference>
<dbReference type="EMBL" id="FOLX01000001">
    <property type="protein sequence ID" value="SFC69724.1"/>
    <property type="molecule type" value="Genomic_DNA"/>
</dbReference>
<evidence type="ECO:0008006" key="3">
    <source>
        <dbReference type="Google" id="ProtNLM"/>
    </source>
</evidence>
<dbReference type="InterPro" id="IPR003795">
    <property type="entry name" value="DUF192"/>
</dbReference>
<proteinExistence type="predicted"/>
<name>A0A1I1L9D9_9RHOB</name>
<sequence>MGSSAARSTGGKRLTADNMRAGAFGPVRGYCSFLRNSVMGFALSAVLAGGVFAQCRDDRVELRGDWGQAGFTVEIADDSGERAQGLMYRDAMSSGAGMLFIYPRPQAAIAFWMRNTRIPLDIIYMDAQGVVQSIAHDAVPFDETPLPGGAGIQYVLEINGGLARRLGIAPGTQLRHPAITTPAWSCDE</sequence>
<dbReference type="Gene3D" id="2.60.120.1140">
    <property type="entry name" value="Protein of unknown function DUF192"/>
    <property type="match status" value="1"/>
</dbReference>
<keyword evidence="2" id="KW-1185">Reference proteome</keyword>
<gene>
    <name evidence="1" type="ORF">SAMN05421762_1842</name>
</gene>
<organism evidence="1 2">
    <name type="scientific">Pseudooceanicola nitratireducens</name>
    <dbReference type="NCBI Taxonomy" id="517719"/>
    <lineage>
        <taxon>Bacteria</taxon>
        <taxon>Pseudomonadati</taxon>
        <taxon>Pseudomonadota</taxon>
        <taxon>Alphaproteobacteria</taxon>
        <taxon>Rhodobacterales</taxon>
        <taxon>Paracoccaceae</taxon>
        <taxon>Pseudooceanicola</taxon>
    </lineage>
</organism>
<dbReference type="InterPro" id="IPR038695">
    <property type="entry name" value="Saro_0823-like_sf"/>
</dbReference>
<dbReference type="STRING" id="517719.SAMN05421762_1842"/>
<dbReference type="PANTHER" id="PTHR37953">
    <property type="entry name" value="UPF0127 PROTEIN MJ1496"/>
    <property type="match status" value="1"/>
</dbReference>
<dbReference type="AlphaFoldDB" id="A0A1I1L9D9"/>